<gene>
    <name evidence="2" type="ORF">J27TS8_17540</name>
</gene>
<evidence type="ECO:0000313" key="3">
    <source>
        <dbReference type="Proteomes" id="UP000682111"/>
    </source>
</evidence>
<dbReference type="Proteomes" id="UP000682111">
    <property type="component" value="Unassembled WGS sequence"/>
</dbReference>
<dbReference type="Gene3D" id="3.20.10.10">
    <property type="entry name" value="D-amino Acid Aminotransferase, subunit A, domain 2"/>
    <property type="match status" value="1"/>
</dbReference>
<sequence length="583" mass="66494">MNDKNRKSPLLSFEFATAKGQITPHTFSDPEKIIMAQTIEEVIPSLQKIEEAVEEGYYAAGFLTYESAPAFDPAFKVREGSKMPLLWFGLFADVDHLPLNSCGSYQTTSWQPSVQRDEYDAAIEMIKKHIEYGDTYQTNFTLRLHSEFEGDDLAFFEHLKKAQSSNYCAYLNIGEHRILSASPELFFHLNGNEMTTRPMKGTIKRGRTYVEDINYKKSLQSSEKDRAENVMIVDLLRNDLGMISEPGTVKVEQLFNIEPYPTVFQMTSTITSMIPEHTSITDVFKALFPCGSITGAPKIKTMEIISELEREPREVYCGAIGYITPDKEAIFNVPIRTILIEEKTKRATYGVGGGITWDSTTTGEYDEVVAKASILQEIRTEFQLLETILLEDGEFFLLAEHLQRLRHSASYFGYAFSDENLQKRLLKLATSKNAGQWRVRLLLSENGEVTIESHPFSTTVQTAHQVILADEPVNSASLFLFHKTTNRALYRHFQNKFPHVFDVLLWNESGEITEFTNGNIVVELEDKLWTPPVGCGLLAGTFRKQLLTNGIIEERILTRDDLKFARKIWFINSIRKWVEVEFV</sequence>
<name>A0A920BTL8_9BACI</name>
<dbReference type="SUPFAM" id="SSF56752">
    <property type="entry name" value="D-aminoacid aminotransferase-like PLP-dependent enzymes"/>
    <property type="match status" value="1"/>
</dbReference>
<dbReference type="NCBIfam" id="TIGR00553">
    <property type="entry name" value="pabB"/>
    <property type="match status" value="1"/>
</dbReference>
<dbReference type="PANTHER" id="PTHR11236">
    <property type="entry name" value="AMINOBENZOATE/ANTHRANILATE SYNTHASE"/>
    <property type="match status" value="1"/>
</dbReference>
<keyword evidence="3" id="KW-1185">Reference proteome</keyword>
<dbReference type="InterPro" id="IPR043132">
    <property type="entry name" value="BCAT-like_C"/>
</dbReference>
<protein>
    <submittedName>
        <fullName evidence="2">Aminodeoxychorismate synthase, component I</fullName>
    </submittedName>
</protein>
<feature type="domain" description="Chorismate-utilising enzyme C-terminal" evidence="1">
    <location>
        <begin position="116"/>
        <end position="371"/>
    </location>
</feature>
<dbReference type="EMBL" id="BORC01000002">
    <property type="protein sequence ID" value="GIN61761.1"/>
    <property type="molecule type" value="Genomic_DNA"/>
</dbReference>
<dbReference type="InterPro" id="IPR036038">
    <property type="entry name" value="Aminotransferase-like"/>
</dbReference>
<dbReference type="RefSeq" id="WP_212933501.1">
    <property type="nucleotide sequence ID" value="NZ_BORC01000002.1"/>
</dbReference>
<organism evidence="2 3">
    <name type="scientific">Robertmurraya siralis</name>
    <dbReference type="NCBI Taxonomy" id="77777"/>
    <lineage>
        <taxon>Bacteria</taxon>
        <taxon>Bacillati</taxon>
        <taxon>Bacillota</taxon>
        <taxon>Bacilli</taxon>
        <taxon>Bacillales</taxon>
        <taxon>Bacillaceae</taxon>
        <taxon>Robertmurraya</taxon>
    </lineage>
</organism>
<dbReference type="InterPro" id="IPR001544">
    <property type="entry name" value="Aminotrans_IV"/>
</dbReference>
<reference evidence="2" key="1">
    <citation type="submission" date="2021-03" db="EMBL/GenBank/DDBJ databases">
        <title>Antimicrobial resistance genes in bacteria isolated from Japanese honey, and their potential for conferring macrolide and lincosamide resistance in the American foulbrood pathogen Paenibacillus larvae.</title>
        <authorList>
            <person name="Okamoto M."/>
            <person name="Kumagai M."/>
            <person name="Kanamori H."/>
            <person name="Takamatsu D."/>
        </authorList>
    </citation>
    <scope>NUCLEOTIDE SEQUENCE</scope>
    <source>
        <strain evidence="2">J27TS8</strain>
    </source>
</reference>
<dbReference type="InterPro" id="IPR019999">
    <property type="entry name" value="Anth_synth_I-like"/>
</dbReference>
<dbReference type="GO" id="GO:0009396">
    <property type="term" value="P:folic acid-containing compound biosynthetic process"/>
    <property type="evidence" value="ECO:0007669"/>
    <property type="project" value="InterPro"/>
</dbReference>
<dbReference type="AlphaFoldDB" id="A0A920BTL8"/>
<dbReference type="GO" id="GO:0046820">
    <property type="term" value="F:4-amino-4-deoxychorismate synthase activity"/>
    <property type="evidence" value="ECO:0007669"/>
    <property type="project" value="TreeGrafter"/>
</dbReference>
<accession>A0A920BTL8</accession>
<evidence type="ECO:0000313" key="2">
    <source>
        <dbReference type="EMBL" id="GIN61761.1"/>
    </source>
</evidence>
<dbReference type="GO" id="GO:0000162">
    <property type="term" value="P:L-tryptophan biosynthetic process"/>
    <property type="evidence" value="ECO:0007669"/>
    <property type="project" value="TreeGrafter"/>
</dbReference>
<dbReference type="SUPFAM" id="SSF56322">
    <property type="entry name" value="ADC synthase"/>
    <property type="match status" value="1"/>
</dbReference>
<dbReference type="InterPro" id="IPR015890">
    <property type="entry name" value="Chorismate_C"/>
</dbReference>
<dbReference type="Gene3D" id="3.60.120.10">
    <property type="entry name" value="Anthranilate synthase"/>
    <property type="match status" value="1"/>
</dbReference>
<dbReference type="Gene3D" id="3.30.470.10">
    <property type="match status" value="1"/>
</dbReference>
<dbReference type="Pfam" id="PF01063">
    <property type="entry name" value="Aminotran_4"/>
    <property type="match status" value="1"/>
</dbReference>
<proteinExistence type="predicted"/>
<comment type="caution">
    <text evidence="2">The sequence shown here is derived from an EMBL/GenBank/DDBJ whole genome shotgun (WGS) entry which is preliminary data.</text>
</comment>
<dbReference type="PRINTS" id="PR00095">
    <property type="entry name" value="ANTSNTHASEI"/>
</dbReference>
<dbReference type="InterPro" id="IPR005801">
    <property type="entry name" value="ADC_synthase"/>
</dbReference>
<dbReference type="InterPro" id="IPR005802">
    <property type="entry name" value="ADC_synth_comp_1"/>
</dbReference>
<dbReference type="PANTHER" id="PTHR11236:SF50">
    <property type="entry name" value="AMINODEOXYCHORISMATE SYNTHASE COMPONENT 1"/>
    <property type="match status" value="1"/>
</dbReference>
<evidence type="ECO:0000259" key="1">
    <source>
        <dbReference type="Pfam" id="PF00425"/>
    </source>
</evidence>
<dbReference type="InterPro" id="IPR043131">
    <property type="entry name" value="BCAT-like_N"/>
</dbReference>
<dbReference type="Pfam" id="PF00425">
    <property type="entry name" value="Chorismate_bind"/>
    <property type="match status" value="1"/>
</dbReference>